<dbReference type="GO" id="GO:0008757">
    <property type="term" value="F:S-adenosylmethionine-dependent methyltransferase activity"/>
    <property type="evidence" value="ECO:0007669"/>
    <property type="project" value="InterPro"/>
</dbReference>
<dbReference type="AlphaFoldDB" id="A0AAF0UL51"/>
<keyword evidence="2" id="KW-0489">Methyltransferase</keyword>
<reference evidence="7" key="1">
    <citation type="submission" date="2023-08" db="EMBL/GenBank/DDBJ databases">
        <title>A de novo genome assembly of Solanum verrucosum Schlechtendal, a Mexican diploid species geographically isolated from the other diploid A-genome species in potato relatives.</title>
        <authorList>
            <person name="Hosaka K."/>
        </authorList>
    </citation>
    <scope>NUCLEOTIDE SEQUENCE</scope>
    <source>
        <tissue evidence="7">Young leaves</tissue>
    </source>
</reference>
<dbReference type="EMBL" id="CP133620">
    <property type="protein sequence ID" value="WMV48307.1"/>
    <property type="molecule type" value="Genomic_DNA"/>
</dbReference>
<accession>A0AAF0UL51</accession>
<name>A0AAF0UL51_SOLVR</name>
<dbReference type="GO" id="GO:0032259">
    <property type="term" value="P:methylation"/>
    <property type="evidence" value="ECO:0007669"/>
    <property type="project" value="UniProtKB-KW"/>
</dbReference>
<evidence type="ECO:0000256" key="2">
    <source>
        <dbReference type="ARBA" id="ARBA00022603"/>
    </source>
</evidence>
<evidence type="ECO:0000256" key="1">
    <source>
        <dbReference type="ARBA" id="ARBA00008361"/>
    </source>
</evidence>
<dbReference type="GO" id="GO:0009820">
    <property type="term" value="P:alkaloid metabolic process"/>
    <property type="evidence" value="ECO:0007669"/>
    <property type="project" value="UniProtKB-KW"/>
</dbReference>
<protein>
    <recommendedName>
        <fullName evidence="6">Methyltransferase type 11 domain-containing protein</fullName>
    </recommendedName>
</protein>
<evidence type="ECO:0000313" key="7">
    <source>
        <dbReference type="EMBL" id="WMV48307.1"/>
    </source>
</evidence>
<keyword evidence="8" id="KW-1185">Reference proteome</keyword>
<keyword evidence="3" id="KW-0808">Transferase</keyword>
<dbReference type="InterPro" id="IPR051419">
    <property type="entry name" value="Lys/N-term_MeTrsfase_sf"/>
</dbReference>
<gene>
    <name evidence="7" type="ORF">MTR67_041692</name>
</gene>
<feature type="compositionally biased region" description="Low complexity" evidence="5">
    <location>
        <begin position="515"/>
        <end position="524"/>
    </location>
</feature>
<dbReference type="Proteomes" id="UP001234989">
    <property type="component" value="Chromosome 9"/>
</dbReference>
<comment type="similarity">
    <text evidence="1">Belongs to the methyltransferase superfamily.</text>
</comment>
<evidence type="ECO:0000259" key="6">
    <source>
        <dbReference type="Pfam" id="PF08241"/>
    </source>
</evidence>
<dbReference type="PANTHER" id="PTHR12176">
    <property type="entry name" value="SAM-DEPENDENT METHYLTRANSFERASE SUPERFAMILY PROTEIN"/>
    <property type="match status" value="1"/>
</dbReference>
<dbReference type="Pfam" id="PF08241">
    <property type="entry name" value="Methyltransf_11"/>
    <property type="match status" value="1"/>
</dbReference>
<sequence length="796" mass="88185">MGKKQQKKVQNQEELLKTLGDFTSKENWDSFFTIRGSDDAFEWYAEWSQLKEPLLSNLTIPSSNDAVSAKELQILVPGCGNSKLSEYLYDEGFCNITNVDFSKVVISDMLRRNIRARPVMKWRVMDMTNMQFAKESFGAVLDKGGLDALMEPELGSKLGTQYLSEVKRLLKVGGRFICLTLAESHVLGNQNLSWHIYAFWLLMIQTIPVTVVHCSRMIIPLLNPSLVRSSLQTFMVVAEKENSPALCQISSTVDQSSFGGLKNQVHGLFQALEDENKIRADYSSGSDITYALEDLKIGVEGNLAELCPSRRVQLSLGEPGVSLFCYRAVLLDAQKDFGPFAYQCAVFLVPKTRAHEWLFSSEEGQWAVVESSKAARLIMILLDSSHSDANMDDIQKDLSPLIMQLVPGDFDDEAQIPFMAASDGIKQRKIVQEITSPLTGPIIVDDVIYEKVDDNISRLFASEDVIFRRLTFQRTESLVQSEAVLSKEGSPKSLADINQKIGQSSSKSKKKGNQKKSGSNVSSSDGLSNDLKVDHSYLASSYHTGIISGFTLISSHLDGLASTGGTVRSVVIGLGAGLLPMFLRKHLSFAEIEVLELDPVVVDLARDYFEFRDDERLKVHVTDGLKYVKDAAHAVTNGYENNVSEAKVPSSNGNSILSSAPLKSTEKIDMLIVDVDSSDSSSGLSCPAADFVEESFLMAAKDSLSDQGLFVINLVSRSQAIKDSIYSKLKSVFPHLFHLQLDEDVNDVIFALKTETCITEDKFHEASQQLTRLLHLENSPWGQNITEATSKIKRLR</sequence>
<feature type="region of interest" description="Disordered" evidence="5">
    <location>
        <begin position="497"/>
        <end position="526"/>
    </location>
</feature>
<proteinExistence type="inferred from homology"/>
<dbReference type="PANTHER" id="PTHR12176:SF78">
    <property type="entry name" value="EEF1A LYSINE AND N-TERMINAL METHYLTRANSFERASE"/>
    <property type="match status" value="1"/>
</dbReference>
<organism evidence="7 8">
    <name type="scientific">Solanum verrucosum</name>
    <dbReference type="NCBI Taxonomy" id="315347"/>
    <lineage>
        <taxon>Eukaryota</taxon>
        <taxon>Viridiplantae</taxon>
        <taxon>Streptophyta</taxon>
        <taxon>Embryophyta</taxon>
        <taxon>Tracheophyta</taxon>
        <taxon>Spermatophyta</taxon>
        <taxon>Magnoliopsida</taxon>
        <taxon>eudicotyledons</taxon>
        <taxon>Gunneridae</taxon>
        <taxon>Pentapetalae</taxon>
        <taxon>asterids</taxon>
        <taxon>lamiids</taxon>
        <taxon>Solanales</taxon>
        <taxon>Solanaceae</taxon>
        <taxon>Solanoideae</taxon>
        <taxon>Solaneae</taxon>
        <taxon>Solanum</taxon>
    </lineage>
</organism>
<dbReference type="SUPFAM" id="SSF53335">
    <property type="entry name" value="S-adenosyl-L-methionine-dependent methyltransferases"/>
    <property type="match status" value="2"/>
</dbReference>
<evidence type="ECO:0000313" key="8">
    <source>
        <dbReference type="Proteomes" id="UP001234989"/>
    </source>
</evidence>
<keyword evidence="4" id="KW-0511">Multifunctional enzyme</keyword>
<feature type="domain" description="Methyltransferase type 11" evidence="6">
    <location>
        <begin position="77"/>
        <end position="178"/>
    </location>
</feature>
<dbReference type="InterPro" id="IPR013216">
    <property type="entry name" value="Methyltransf_11"/>
</dbReference>
<dbReference type="Pfam" id="PF01564">
    <property type="entry name" value="Spermine_synth"/>
    <property type="match status" value="1"/>
</dbReference>
<evidence type="ECO:0000256" key="5">
    <source>
        <dbReference type="SAM" id="MobiDB-lite"/>
    </source>
</evidence>
<evidence type="ECO:0000256" key="4">
    <source>
        <dbReference type="ARBA" id="ARBA00023268"/>
    </source>
</evidence>
<evidence type="ECO:0000256" key="3">
    <source>
        <dbReference type="ARBA" id="ARBA00022679"/>
    </source>
</evidence>
<dbReference type="CDD" id="cd02440">
    <property type="entry name" value="AdoMet_MTases"/>
    <property type="match status" value="1"/>
</dbReference>
<dbReference type="FunFam" id="3.40.50.150:FF:000256">
    <property type="entry name" value="S-adenosyl-L-methionine-dependent methyltransferase superfamily protein"/>
    <property type="match status" value="1"/>
</dbReference>
<dbReference type="Gene3D" id="3.40.50.150">
    <property type="entry name" value="Vaccinia Virus protein VP39"/>
    <property type="match status" value="2"/>
</dbReference>
<dbReference type="InterPro" id="IPR029063">
    <property type="entry name" value="SAM-dependent_MTases_sf"/>
</dbReference>